<proteinExistence type="predicted"/>
<dbReference type="EMBL" id="JAEUBG010003037">
    <property type="protein sequence ID" value="KAH3683575.1"/>
    <property type="molecule type" value="Genomic_DNA"/>
</dbReference>
<protein>
    <submittedName>
        <fullName evidence="1">Uncharacterized protein</fullName>
    </submittedName>
</protein>
<dbReference type="Proteomes" id="UP000774326">
    <property type="component" value="Unassembled WGS sequence"/>
</dbReference>
<reference evidence="1" key="2">
    <citation type="submission" date="2021-01" db="EMBL/GenBank/DDBJ databases">
        <authorList>
            <person name="Schikora-Tamarit M.A."/>
        </authorList>
    </citation>
    <scope>NUCLEOTIDE SEQUENCE</scope>
    <source>
        <strain evidence="1">CBS2887</strain>
    </source>
</reference>
<organism evidence="1 2">
    <name type="scientific">Wickerhamomyces pijperi</name>
    <name type="common">Yeast</name>
    <name type="synonym">Pichia pijperi</name>
    <dbReference type="NCBI Taxonomy" id="599730"/>
    <lineage>
        <taxon>Eukaryota</taxon>
        <taxon>Fungi</taxon>
        <taxon>Dikarya</taxon>
        <taxon>Ascomycota</taxon>
        <taxon>Saccharomycotina</taxon>
        <taxon>Saccharomycetes</taxon>
        <taxon>Phaffomycetales</taxon>
        <taxon>Wickerhamomycetaceae</taxon>
        <taxon>Wickerhamomyces</taxon>
    </lineage>
</organism>
<evidence type="ECO:0000313" key="1">
    <source>
        <dbReference type="EMBL" id="KAH3683575.1"/>
    </source>
</evidence>
<accession>A0A9P8Q5Y6</accession>
<gene>
    <name evidence="1" type="ORF">WICPIJ_005422</name>
</gene>
<dbReference type="AlphaFoldDB" id="A0A9P8Q5Y6"/>
<comment type="caution">
    <text evidence="1">The sequence shown here is derived from an EMBL/GenBank/DDBJ whole genome shotgun (WGS) entry which is preliminary data.</text>
</comment>
<name>A0A9P8Q5Y6_WICPI</name>
<reference evidence="1" key="1">
    <citation type="journal article" date="2021" name="Open Biol.">
        <title>Shared evolutionary footprints suggest mitochondrial oxidative damage underlies multiple complex I losses in fungi.</title>
        <authorList>
            <person name="Schikora-Tamarit M.A."/>
            <person name="Marcet-Houben M."/>
            <person name="Nosek J."/>
            <person name="Gabaldon T."/>
        </authorList>
    </citation>
    <scope>NUCLEOTIDE SEQUENCE</scope>
    <source>
        <strain evidence="1">CBS2887</strain>
    </source>
</reference>
<keyword evidence="2" id="KW-1185">Reference proteome</keyword>
<evidence type="ECO:0000313" key="2">
    <source>
        <dbReference type="Proteomes" id="UP000774326"/>
    </source>
</evidence>
<sequence>MFLQRLQFNSFVIHFNAIEVKLGEIGPVNVQELDSGVAFIDMPDQVVTQSRMTTGSNQEINWWGVWVEVEVIIDDFRRNLIDGDVLINNI</sequence>